<reference evidence="4" key="1">
    <citation type="journal article" date="2019" name="Science">
        <title>Mutation of a bHLH transcription factor allowed almond domestication.</title>
        <authorList>
            <person name="Sanchez-Perez R."/>
            <person name="Pavan S."/>
            <person name="Mazzeo R."/>
            <person name="Moldovan C."/>
            <person name="Aiese Cigliano R."/>
            <person name="Del Cueto J."/>
            <person name="Ricciardi F."/>
            <person name="Lotti C."/>
            <person name="Ricciardi L."/>
            <person name="Dicenta F."/>
            <person name="Lopez-Marques R.L."/>
            <person name="Lindberg Moller B."/>
        </authorList>
    </citation>
    <scope>NUCLEOTIDE SEQUENCE</scope>
</reference>
<evidence type="ECO:0000256" key="2">
    <source>
        <dbReference type="ARBA" id="ARBA00022840"/>
    </source>
</evidence>
<evidence type="ECO:0000256" key="1">
    <source>
        <dbReference type="ARBA" id="ARBA00022741"/>
    </source>
</evidence>
<dbReference type="Pfam" id="PF07714">
    <property type="entry name" value="PK_Tyr_Ser-Thr"/>
    <property type="match status" value="1"/>
</dbReference>
<dbReference type="InterPro" id="IPR000719">
    <property type="entry name" value="Prot_kinase_dom"/>
</dbReference>
<keyword evidence="4" id="KW-0418">Kinase</keyword>
<dbReference type="GO" id="GO:0004674">
    <property type="term" value="F:protein serine/threonine kinase activity"/>
    <property type="evidence" value="ECO:0007669"/>
    <property type="project" value="TreeGrafter"/>
</dbReference>
<dbReference type="GO" id="GO:0007166">
    <property type="term" value="P:cell surface receptor signaling pathway"/>
    <property type="evidence" value="ECO:0007669"/>
    <property type="project" value="InterPro"/>
</dbReference>
<feature type="domain" description="Protein kinase" evidence="3">
    <location>
        <begin position="1"/>
        <end position="154"/>
    </location>
</feature>
<keyword evidence="2" id="KW-0067">ATP-binding</keyword>
<dbReference type="GO" id="GO:0005524">
    <property type="term" value="F:ATP binding"/>
    <property type="evidence" value="ECO:0007669"/>
    <property type="project" value="UniProtKB-KW"/>
</dbReference>
<dbReference type="SUPFAM" id="SSF56112">
    <property type="entry name" value="Protein kinase-like (PK-like)"/>
    <property type="match status" value="1"/>
</dbReference>
<name>A0A5H2XNN6_PRUDU</name>
<dbReference type="InterPro" id="IPR045274">
    <property type="entry name" value="WAK-like"/>
</dbReference>
<keyword evidence="1" id="KW-0547">Nucleotide-binding</keyword>
<proteinExistence type="predicted"/>
<evidence type="ECO:0000313" key="4">
    <source>
        <dbReference type="EMBL" id="BBN68724.1"/>
    </source>
</evidence>
<evidence type="ECO:0000259" key="3">
    <source>
        <dbReference type="PROSITE" id="PS50011"/>
    </source>
</evidence>
<dbReference type="Gene3D" id="1.10.510.10">
    <property type="entry name" value="Transferase(Phosphotransferase) domain 1"/>
    <property type="match status" value="1"/>
</dbReference>
<sequence>MDVVHILACLRREEGVITSCDGKSKPIRSYSSIELMRATNNFDPSCIIQHFPGFSANESLPWKTRVRIAKRLANALTYPHTAFPKPIIHRDLTPRCIFLDHDFVAKLCNFSLSKTIRPMQSHADEDNVKGTIDKLQHYSQRNQQNIEILSLDNN</sequence>
<protein>
    <submittedName>
        <fullName evidence="4">Protein kinase superfamily protein</fullName>
    </submittedName>
</protein>
<accession>A0A5H2XNN6</accession>
<dbReference type="InterPro" id="IPR001245">
    <property type="entry name" value="Ser-Thr/Tyr_kinase_cat_dom"/>
</dbReference>
<gene>
    <name evidence="4" type="ORF">Prudu_547S000500</name>
</gene>
<dbReference type="InterPro" id="IPR011009">
    <property type="entry name" value="Kinase-like_dom_sf"/>
</dbReference>
<keyword evidence="4" id="KW-0808">Transferase</keyword>
<dbReference type="EMBL" id="AP020884">
    <property type="protein sequence ID" value="BBN68724.1"/>
    <property type="molecule type" value="Genomic_DNA"/>
</dbReference>
<dbReference type="AlphaFoldDB" id="A0A5H2XNN6"/>
<dbReference type="PROSITE" id="PS50011">
    <property type="entry name" value="PROTEIN_KINASE_DOM"/>
    <property type="match status" value="1"/>
</dbReference>
<dbReference type="PANTHER" id="PTHR27005">
    <property type="entry name" value="WALL-ASSOCIATED RECEPTOR KINASE-LIKE 21"/>
    <property type="match status" value="1"/>
</dbReference>
<organism evidence="4">
    <name type="scientific">Prunus dulcis</name>
    <name type="common">Almond</name>
    <name type="synonym">Amygdalus dulcis</name>
    <dbReference type="NCBI Taxonomy" id="3755"/>
    <lineage>
        <taxon>Eukaryota</taxon>
        <taxon>Viridiplantae</taxon>
        <taxon>Streptophyta</taxon>
        <taxon>Embryophyta</taxon>
        <taxon>Tracheophyta</taxon>
        <taxon>Spermatophyta</taxon>
        <taxon>Magnoliopsida</taxon>
        <taxon>eudicotyledons</taxon>
        <taxon>Gunneridae</taxon>
        <taxon>Pentapetalae</taxon>
        <taxon>rosids</taxon>
        <taxon>fabids</taxon>
        <taxon>Rosales</taxon>
        <taxon>Rosaceae</taxon>
        <taxon>Amygdaloideae</taxon>
        <taxon>Amygdaleae</taxon>
        <taxon>Prunus</taxon>
    </lineage>
</organism>
<dbReference type="PANTHER" id="PTHR27005:SF466">
    <property type="entry name" value="NON-FUNCTIONAL PSEUDOKINASE ZED1-LIKE"/>
    <property type="match status" value="1"/>
</dbReference>
<dbReference type="GO" id="GO:0005886">
    <property type="term" value="C:plasma membrane"/>
    <property type="evidence" value="ECO:0007669"/>
    <property type="project" value="TreeGrafter"/>
</dbReference>